<dbReference type="GO" id="GO:0000139">
    <property type="term" value="C:Golgi membrane"/>
    <property type="evidence" value="ECO:0007669"/>
    <property type="project" value="UniProtKB-SubCell"/>
</dbReference>
<dbReference type="Pfam" id="PF06419">
    <property type="entry name" value="COG6_N"/>
    <property type="match status" value="1"/>
</dbReference>
<dbReference type="InterPro" id="IPR048368">
    <property type="entry name" value="COG6_N"/>
</dbReference>
<keyword evidence="1" id="KW-0333">Golgi apparatus</keyword>
<evidence type="ECO:0000259" key="3">
    <source>
        <dbReference type="Pfam" id="PF06419"/>
    </source>
</evidence>
<dbReference type="AlphaFoldDB" id="A0A0L0F4U5"/>
<dbReference type="RefSeq" id="XP_014145652.1">
    <property type="nucleotide sequence ID" value="XM_014290177.1"/>
</dbReference>
<name>A0A0L0F4U5_9EUKA</name>
<feature type="region of interest" description="Disordered" evidence="2">
    <location>
        <begin position="30"/>
        <end position="54"/>
    </location>
</feature>
<dbReference type="eggNOG" id="KOG3758">
    <property type="taxonomic scope" value="Eukaryota"/>
</dbReference>
<organism evidence="4 5">
    <name type="scientific">Sphaeroforma arctica JP610</name>
    <dbReference type="NCBI Taxonomy" id="667725"/>
    <lineage>
        <taxon>Eukaryota</taxon>
        <taxon>Ichthyosporea</taxon>
        <taxon>Ichthyophonida</taxon>
        <taxon>Sphaeroforma</taxon>
    </lineage>
</organism>
<accession>A0A0L0F4U5</accession>
<feature type="domain" description="Conserved oligomeric complex COG6 N-terminal" evidence="3">
    <location>
        <begin position="89"/>
        <end position="129"/>
    </location>
</feature>
<comment type="function">
    <text evidence="1">Required for normal Golgi function.</text>
</comment>
<gene>
    <name evidence="4" type="ORF">SARC_15709</name>
</gene>
<dbReference type="GO" id="GO:0006891">
    <property type="term" value="P:intra-Golgi vesicle-mediated transport"/>
    <property type="evidence" value="ECO:0007669"/>
    <property type="project" value="UniProtKB-UniRule"/>
</dbReference>
<dbReference type="OrthoDB" id="272987at2759"/>
<comment type="similarity">
    <text evidence="1">Belongs to the COG6 family.</text>
</comment>
<keyword evidence="1" id="KW-0813">Transport</keyword>
<proteinExistence type="inferred from homology"/>
<comment type="subcellular location">
    <subcellularLocation>
        <location evidence="1">Golgi apparatus membrane</location>
        <topology evidence="1">Peripheral membrane protein</topology>
    </subcellularLocation>
</comment>
<evidence type="ECO:0000256" key="2">
    <source>
        <dbReference type="SAM" id="MobiDB-lite"/>
    </source>
</evidence>
<reference evidence="4 5" key="1">
    <citation type="submission" date="2011-02" db="EMBL/GenBank/DDBJ databases">
        <title>The Genome Sequence of Sphaeroforma arctica JP610.</title>
        <authorList>
            <consortium name="The Broad Institute Genome Sequencing Platform"/>
            <person name="Russ C."/>
            <person name="Cuomo C."/>
            <person name="Young S.K."/>
            <person name="Zeng Q."/>
            <person name="Gargeya S."/>
            <person name="Alvarado L."/>
            <person name="Berlin A."/>
            <person name="Chapman S.B."/>
            <person name="Chen Z."/>
            <person name="Freedman E."/>
            <person name="Gellesch M."/>
            <person name="Goldberg J."/>
            <person name="Griggs A."/>
            <person name="Gujja S."/>
            <person name="Heilman E."/>
            <person name="Heiman D."/>
            <person name="Howarth C."/>
            <person name="Mehta T."/>
            <person name="Neiman D."/>
            <person name="Pearson M."/>
            <person name="Roberts A."/>
            <person name="Saif S."/>
            <person name="Shea T."/>
            <person name="Shenoy N."/>
            <person name="Sisk P."/>
            <person name="Stolte C."/>
            <person name="Sykes S."/>
            <person name="White J."/>
            <person name="Yandava C."/>
            <person name="Burger G."/>
            <person name="Gray M.W."/>
            <person name="Holland P.W.H."/>
            <person name="King N."/>
            <person name="Lang F.B.F."/>
            <person name="Roger A.J."/>
            <person name="Ruiz-Trillo I."/>
            <person name="Haas B."/>
            <person name="Nusbaum C."/>
            <person name="Birren B."/>
        </authorList>
    </citation>
    <scope>NUCLEOTIDE SEQUENCE [LARGE SCALE GENOMIC DNA]</scope>
    <source>
        <strain evidence="4 5">JP610</strain>
    </source>
</reference>
<keyword evidence="5" id="KW-1185">Reference proteome</keyword>
<keyword evidence="1" id="KW-0653">Protein transport</keyword>
<dbReference type="STRING" id="667725.A0A0L0F4U5"/>
<dbReference type="GeneID" id="25916213"/>
<evidence type="ECO:0000256" key="1">
    <source>
        <dbReference type="RuleBase" id="RU365075"/>
    </source>
</evidence>
<dbReference type="Proteomes" id="UP000054560">
    <property type="component" value="Unassembled WGS sequence"/>
</dbReference>
<evidence type="ECO:0000313" key="5">
    <source>
        <dbReference type="Proteomes" id="UP000054560"/>
    </source>
</evidence>
<dbReference type="InterPro" id="IPR010490">
    <property type="entry name" value="COG6"/>
</dbReference>
<dbReference type="GO" id="GO:0017119">
    <property type="term" value="C:Golgi transport complex"/>
    <property type="evidence" value="ECO:0007669"/>
    <property type="project" value="UniProtKB-UniRule"/>
</dbReference>
<keyword evidence="1" id="KW-0472">Membrane</keyword>
<protein>
    <recommendedName>
        <fullName evidence="1">Conserved oligomeric Golgi complex subunit 6</fullName>
        <shortName evidence="1">COG complex subunit 6</shortName>
    </recommendedName>
    <alternativeName>
        <fullName evidence="1">Component of oligomeric Golgi complex 6</fullName>
    </alternativeName>
</protein>
<comment type="subunit">
    <text evidence="1">Component of the conserved oligomeric Golgi complex.</text>
</comment>
<dbReference type="EMBL" id="KQ248189">
    <property type="protein sequence ID" value="KNC71750.1"/>
    <property type="molecule type" value="Genomic_DNA"/>
</dbReference>
<sequence>MDTESGKINGGVVDDGPINNLDGFNTTANFNTTTATTTTTKRTPTLTSTLPGTTGVVTTGANPFARKLEKILKLRLDQDKDLVESMRTLSLFYEHNTVKARRNLRSDIEKKTLEVSAECLDALSLVKDQV</sequence>
<dbReference type="PANTHER" id="PTHR21506:SF0">
    <property type="entry name" value="CONSERVED OLIGOMERIC GOLGI COMPLEX SUBUNIT 6"/>
    <property type="match status" value="1"/>
</dbReference>
<dbReference type="PANTHER" id="PTHR21506">
    <property type="entry name" value="COMPONENT OF OLIGOMERIC GOLGI COMPLEX 6"/>
    <property type="match status" value="1"/>
</dbReference>
<evidence type="ECO:0000313" key="4">
    <source>
        <dbReference type="EMBL" id="KNC71750.1"/>
    </source>
</evidence>
<dbReference type="GO" id="GO:0015031">
    <property type="term" value="P:protein transport"/>
    <property type="evidence" value="ECO:0007669"/>
    <property type="project" value="UniProtKB-KW"/>
</dbReference>